<name>A0A7W8P4B6_9BURK</name>
<evidence type="ECO:0000313" key="2">
    <source>
        <dbReference type="Proteomes" id="UP000592820"/>
    </source>
</evidence>
<accession>A0A7W8P4B6</accession>
<dbReference type="RefSeq" id="WP_176121962.1">
    <property type="nucleotide sequence ID" value="NZ_JACHDE010000011.1"/>
</dbReference>
<dbReference type="AlphaFoldDB" id="A0A7W8P4B6"/>
<sequence>MTQSMIGLVVAVAALLVIAFVFARRYRHAHPQETMTQWLDAHHMGWLHHRH</sequence>
<comment type="caution">
    <text evidence="1">The sequence shown here is derived from an EMBL/GenBank/DDBJ whole genome shotgun (WGS) entry which is preliminary data.</text>
</comment>
<gene>
    <name evidence="1" type="ORF">HDG41_005227</name>
</gene>
<proteinExistence type="predicted"/>
<evidence type="ECO:0000313" key="1">
    <source>
        <dbReference type="EMBL" id="MBB5403141.1"/>
    </source>
</evidence>
<dbReference type="EMBL" id="JACHDE010000011">
    <property type="protein sequence ID" value="MBB5403141.1"/>
    <property type="molecule type" value="Genomic_DNA"/>
</dbReference>
<organism evidence="1 2">
    <name type="scientific">Paraburkholderia youngii</name>
    <dbReference type="NCBI Taxonomy" id="2782701"/>
    <lineage>
        <taxon>Bacteria</taxon>
        <taxon>Pseudomonadati</taxon>
        <taxon>Pseudomonadota</taxon>
        <taxon>Betaproteobacteria</taxon>
        <taxon>Burkholderiales</taxon>
        <taxon>Burkholderiaceae</taxon>
        <taxon>Paraburkholderia</taxon>
    </lineage>
</organism>
<protein>
    <submittedName>
        <fullName evidence="1">Putative membrane protein YqiK</fullName>
    </submittedName>
</protein>
<dbReference type="Proteomes" id="UP000592820">
    <property type="component" value="Unassembled WGS sequence"/>
</dbReference>
<reference evidence="1 2" key="1">
    <citation type="submission" date="2020-08" db="EMBL/GenBank/DDBJ databases">
        <title>Genomic Encyclopedia of Type Strains, Phase IV (KMG-V): Genome sequencing to study the core and pangenomes of soil and plant-associated prokaryotes.</title>
        <authorList>
            <person name="Whitman W."/>
        </authorList>
    </citation>
    <scope>NUCLEOTIDE SEQUENCE [LARGE SCALE GENOMIC DNA]</scope>
    <source>
        <strain evidence="1 2">JPY162</strain>
    </source>
</reference>